<gene>
    <name evidence="2" type="ORF">SAMN04488066_104138</name>
</gene>
<evidence type="ECO:0000256" key="1">
    <source>
        <dbReference type="SAM" id="MobiDB-lite"/>
    </source>
</evidence>
<organism evidence="2 3">
    <name type="scientific">Halorubrum aquaticum</name>
    <dbReference type="NCBI Taxonomy" id="387340"/>
    <lineage>
        <taxon>Archaea</taxon>
        <taxon>Methanobacteriati</taxon>
        <taxon>Methanobacteriota</taxon>
        <taxon>Stenosarchaea group</taxon>
        <taxon>Halobacteria</taxon>
        <taxon>Halobacteriales</taxon>
        <taxon>Haloferacaceae</taxon>
        <taxon>Halorubrum</taxon>
    </lineage>
</organism>
<proteinExistence type="predicted"/>
<feature type="region of interest" description="Disordered" evidence="1">
    <location>
        <begin position="1"/>
        <end position="28"/>
    </location>
</feature>
<name>A0A1I3A6L1_9EURY</name>
<dbReference type="EMBL" id="FOPZ01000004">
    <property type="protein sequence ID" value="SFH44941.1"/>
    <property type="molecule type" value="Genomic_DNA"/>
</dbReference>
<dbReference type="RefSeq" id="WP_149783785.1">
    <property type="nucleotide sequence ID" value="NZ_BAAADP010000001.1"/>
</dbReference>
<dbReference type="SUPFAM" id="SSF46785">
    <property type="entry name" value="Winged helix' DNA-binding domain"/>
    <property type="match status" value="1"/>
</dbReference>
<dbReference type="InterPro" id="IPR036388">
    <property type="entry name" value="WH-like_DNA-bd_sf"/>
</dbReference>
<dbReference type="AlphaFoldDB" id="A0A1I3A6L1"/>
<protein>
    <submittedName>
        <fullName evidence="2">Uncharacterized protein</fullName>
    </submittedName>
</protein>
<accession>A0A1I3A6L1</accession>
<keyword evidence="3" id="KW-1185">Reference proteome</keyword>
<sequence length="150" mass="16793">MNPRTAETDATDPGGTDAPNAGSAPDGFDTWRALQKATDRPRANLIADVVGHPQGAPSVRELDYMNPELGEDAIRRHLGVLRDAGVVTELVVEPGERVRGYPYKFYRLTEEARELFDRNDLFPADAWRRQYARVEKTGEIAELESMPRPE</sequence>
<dbReference type="Gene3D" id="1.10.10.10">
    <property type="entry name" value="Winged helix-like DNA-binding domain superfamily/Winged helix DNA-binding domain"/>
    <property type="match status" value="1"/>
</dbReference>
<evidence type="ECO:0000313" key="2">
    <source>
        <dbReference type="EMBL" id="SFH44941.1"/>
    </source>
</evidence>
<dbReference type="Proteomes" id="UP000323537">
    <property type="component" value="Unassembled WGS sequence"/>
</dbReference>
<evidence type="ECO:0000313" key="3">
    <source>
        <dbReference type="Proteomes" id="UP000323537"/>
    </source>
</evidence>
<dbReference type="InterPro" id="IPR036390">
    <property type="entry name" value="WH_DNA-bd_sf"/>
</dbReference>
<dbReference type="OrthoDB" id="195102at2157"/>
<reference evidence="2 3" key="1">
    <citation type="submission" date="2016-10" db="EMBL/GenBank/DDBJ databases">
        <authorList>
            <person name="Varghese N."/>
            <person name="Submissions S."/>
        </authorList>
    </citation>
    <scope>NUCLEOTIDE SEQUENCE [LARGE SCALE GENOMIC DNA]</scope>
    <source>
        <strain evidence="2 3">CGMCC 1.6377</strain>
    </source>
</reference>